<name>A0ACB7SP86_HYAAI</name>
<sequence length="1859" mass="202316">MSLTARYRAAIARAPDGKCNTPRAHPKRDSAKPDARVDRRLFLQTILCEMAPTLESCREFLLELGVYLWCTVARLVFALWFYWKKPLPLPPVTDKLLLRSATALAADIRNGKVKSVDVVSAYIRRIREVQPIINAVVEDRFEEALKDAEEVDRVVASGSMSPSHMSKEKPLLGLPFTSKNSIAIKGMRQDAGSLFWHGRRAEEDAPSVALLRAAGAIPLALTNVPELCMWGDSQNLIDGHTRNPHDTRRSAGGSSGGEGSLLAAGGSLIGLGTDIGGSVRIPAAFCGICSHKPTAGVVPNSGLLPDAGENLGQFNCVGPMTRFAEDLPLMLNVLAGSATSGLGLSEKVNLNMLKLYYMETEGSLYISRTTNDARRAVRQAVQFLKEAHGLQAHPLQLPEMRFGMFLWFQVAGALEPRPLAEMFRPGGFNVLIELLRRLAGAGRHTLAALAASSIALLSCFSSKQQGKGYVASVENARDRFEETLGRRRSSTPARGHERCPFPESGFGDVRFAGHDGSVQFVQSTGHGVSRNASATFTGDPDYERDLPWSSVRISTDLSPGTAVTAPGHVPSSGVVGVENKFSIHRITSEVRKHELLIEPLPPQAMAEIPDILVSPPGETPYTTVKQALLHRLVPPKHRRIQQLLCNEELGDRRPTRFLRHLQHLLGDQPACSEPSILPQDKTLSELAEMADDMMDVAPAIINAAHTSPISEAHSLRETVKDLAAEVAYLRQGNGRHTPHRGRAAEEKAMKFLSHKDARTPQNDVPPKHAAGVKKTGRAQRAAGPNLDLSPPPALAATPAVTMDVTVEGHTITAEEFQAGHWTPVLYKAYASRPASLTKPLHYPIDTSEANPDAKNAARVAAAATGGGKTPVRLPPVTKDARLAAQRSKQLPPLPPNAIRVVVRPRGEIRLREVPTPRLIKAVQAALRIALPEDFCLRIHPTNNTFTAATTHSPTAEMLKTLTSLTIGGHTYQCVAYVAPPPGATRGVISNACDDETPAQLYQDLVRRNPEYTILAARRMGKTHSILITFDSSEVPHSIKYMGAIHRCTPYRGSPDACTNCRQPGHRHDVCPSPKTNLRPRCGTHHSPQETPCTPKCILCSGAHLTGTGSCKGRNLRQPRKQTKQPHMQQGEPLAHVDNFPQLSPGPTQPTQHKQAWTVPLNQGWGPPPTSSKHASSLTTTSTLQGDLAKSREEVAAAKAEAQAARAEAAALREHIAKLEAQISTLATGLPALPNPTPNASQPPPPNPPTAPVLPNHLNPDIYANSLELDADAELPQQSSQCITPDASTPASVADIPTLLESFTARFEEKLQEALSSINQECNALKDALIRVTKDNEALNHRFDALTQGFTDRYNDLEFQLNSLSSRLPNRDLAPSRRKKPKATDGQGSSAILNMHPERDEKHRKARARALQKQYGEDHGVVYVDAAAYTSGSRMALTDRPILLNARYPDQFPSSCELCGKPGDFLHILLTCPTFPHPPSPAVAVSYWESTMNSTSASDQRKVKSVDVVSAYIRRIREVQPIINAVVEERFQEALKDAAAVDSLVASGTMSASQMSKEKPLLGLPFTSKNSIAIKGLRQDAGSLFFHGRRAVEDAPSVALLRQAGAIPLALTNVPELCMWGESENLVDGCTRNPHDTRRSPGGSSGVVPNTGLLPDVGENLGQFNCVGPMTRFAEDLPLMLNVLAGSATNRLRLNEQVSLKTLKLYYMDTEGSRYISRVTSDARQAVRRVTNYLTAAHGLEAHRLHLPELPFAMYNWFKVIATKEPTPLAEMFRPGGFNVFFELLRHLKEAEAFVTAMENARDRFEGTLGENGVLVLPAATSAAPFQNQELLFCDSAGMTSLFKFVQGARHRVSRYAVDW</sequence>
<evidence type="ECO:0000313" key="1">
    <source>
        <dbReference type="EMBL" id="KAH6934942.1"/>
    </source>
</evidence>
<proteinExistence type="predicted"/>
<dbReference type="EMBL" id="CM023483">
    <property type="protein sequence ID" value="KAH6934942.1"/>
    <property type="molecule type" value="Genomic_DNA"/>
</dbReference>
<reference evidence="1" key="1">
    <citation type="submission" date="2020-05" db="EMBL/GenBank/DDBJ databases">
        <title>Large-scale comparative analyses of tick genomes elucidate their genetic diversity and vector capacities.</title>
        <authorList>
            <person name="Jia N."/>
            <person name="Wang J."/>
            <person name="Shi W."/>
            <person name="Du L."/>
            <person name="Sun Y."/>
            <person name="Zhan W."/>
            <person name="Jiang J."/>
            <person name="Wang Q."/>
            <person name="Zhang B."/>
            <person name="Ji P."/>
            <person name="Sakyi L.B."/>
            <person name="Cui X."/>
            <person name="Yuan T."/>
            <person name="Jiang B."/>
            <person name="Yang W."/>
            <person name="Lam T.T.-Y."/>
            <person name="Chang Q."/>
            <person name="Ding S."/>
            <person name="Wang X."/>
            <person name="Zhu J."/>
            <person name="Ruan X."/>
            <person name="Zhao L."/>
            <person name="Wei J."/>
            <person name="Que T."/>
            <person name="Du C."/>
            <person name="Cheng J."/>
            <person name="Dai P."/>
            <person name="Han X."/>
            <person name="Huang E."/>
            <person name="Gao Y."/>
            <person name="Liu J."/>
            <person name="Shao H."/>
            <person name="Ye R."/>
            <person name="Li L."/>
            <person name="Wei W."/>
            <person name="Wang X."/>
            <person name="Wang C."/>
            <person name="Yang T."/>
            <person name="Huo Q."/>
            <person name="Li W."/>
            <person name="Guo W."/>
            <person name="Chen H."/>
            <person name="Zhou L."/>
            <person name="Ni X."/>
            <person name="Tian J."/>
            <person name="Zhou Y."/>
            <person name="Sheng Y."/>
            <person name="Liu T."/>
            <person name="Pan Y."/>
            <person name="Xia L."/>
            <person name="Li J."/>
            <person name="Zhao F."/>
            <person name="Cao W."/>
        </authorList>
    </citation>
    <scope>NUCLEOTIDE SEQUENCE</scope>
    <source>
        <strain evidence="1">Hyas-2018</strain>
    </source>
</reference>
<protein>
    <submittedName>
        <fullName evidence="1">Uncharacterized protein</fullName>
    </submittedName>
</protein>
<dbReference type="Proteomes" id="UP000821845">
    <property type="component" value="Chromosome 3"/>
</dbReference>
<comment type="caution">
    <text evidence="1">The sequence shown here is derived from an EMBL/GenBank/DDBJ whole genome shotgun (WGS) entry which is preliminary data.</text>
</comment>
<gene>
    <name evidence="1" type="ORF">HPB50_002308</name>
</gene>
<keyword evidence="2" id="KW-1185">Reference proteome</keyword>
<evidence type="ECO:0000313" key="2">
    <source>
        <dbReference type="Proteomes" id="UP000821845"/>
    </source>
</evidence>
<organism evidence="1 2">
    <name type="scientific">Hyalomma asiaticum</name>
    <name type="common">Tick</name>
    <dbReference type="NCBI Taxonomy" id="266040"/>
    <lineage>
        <taxon>Eukaryota</taxon>
        <taxon>Metazoa</taxon>
        <taxon>Ecdysozoa</taxon>
        <taxon>Arthropoda</taxon>
        <taxon>Chelicerata</taxon>
        <taxon>Arachnida</taxon>
        <taxon>Acari</taxon>
        <taxon>Parasitiformes</taxon>
        <taxon>Ixodida</taxon>
        <taxon>Ixodoidea</taxon>
        <taxon>Ixodidae</taxon>
        <taxon>Hyalomminae</taxon>
        <taxon>Hyalomma</taxon>
    </lineage>
</organism>
<accession>A0ACB7SP86</accession>